<evidence type="ECO:0000313" key="2">
    <source>
        <dbReference type="Proteomes" id="UP000037069"/>
    </source>
</evidence>
<dbReference type="Proteomes" id="UP000037069">
    <property type="component" value="Unassembled WGS sequence"/>
</dbReference>
<dbReference type="OMA" id="NEDICET"/>
<accession>A0A0L0BXJ5</accession>
<reference evidence="1 2" key="1">
    <citation type="journal article" date="2015" name="Nat. Commun.">
        <title>Lucilia cuprina genome unlocks parasitic fly biology to underpin future interventions.</title>
        <authorList>
            <person name="Anstead C.A."/>
            <person name="Korhonen P.K."/>
            <person name="Young N.D."/>
            <person name="Hall R.S."/>
            <person name="Jex A.R."/>
            <person name="Murali S.C."/>
            <person name="Hughes D.S."/>
            <person name="Lee S.F."/>
            <person name="Perry T."/>
            <person name="Stroehlein A.J."/>
            <person name="Ansell B.R."/>
            <person name="Breugelmans B."/>
            <person name="Hofmann A."/>
            <person name="Qu J."/>
            <person name="Dugan S."/>
            <person name="Lee S.L."/>
            <person name="Chao H."/>
            <person name="Dinh H."/>
            <person name="Han Y."/>
            <person name="Doddapaneni H.V."/>
            <person name="Worley K.C."/>
            <person name="Muzny D.M."/>
            <person name="Ioannidis P."/>
            <person name="Waterhouse R.M."/>
            <person name="Zdobnov E.M."/>
            <person name="James P.J."/>
            <person name="Bagnall N.H."/>
            <person name="Kotze A.C."/>
            <person name="Gibbs R.A."/>
            <person name="Richards S."/>
            <person name="Batterham P."/>
            <person name="Gasser R.B."/>
        </authorList>
    </citation>
    <scope>NUCLEOTIDE SEQUENCE [LARGE SCALE GENOMIC DNA]</scope>
    <source>
        <strain evidence="1 2">LS</strain>
        <tissue evidence="1">Full body</tissue>
    </source>
</reference>
<dbReference type="EMBL" id="JRES01001279">
    <property type="protein sequence ID" value="KNC23979.1"/>
    <property type="molecule type" value="Genomic_DNA"/>
</dbReference>
<comment type="caution">
    <text evidence="1">The sequence shown here is derived from an EMBL/GenBank/DDBJ whole genome shotgun (WGS) entry which is preliminary data.</text>
</comment>
<evidence type="ECO:0000313" key="1">
    <source>
        <dbReference type="EMBL" id="KNC23979.1"/>
    </source>
</evidence>
<keyword evidence="2" id="KW-1185">Reference proteome</keyword>
<dbReference type="AlphaFoldDB" id="A0A0L0BXJ5"/>
<name>A0A0L0BXJ5_LUCCU</name>
<sequence length="185" mass="21865">MGFALRWDSTRYLPNSWENCPLNLKFTVTNQSIHHHSSNFLSALYVKNLTFKTIIPQKYIMMSRTVRYFKLMYIVAGILLSNEDICETVDQIQIAPRVEMKEKFPHQQAAKKVQRLEISENKTSPNQCWYHKLNVFRVVSSLKRRLRPQWSAFSLWTIPNYFIQCSSNLLCRTFVISSDCDVLYK</sequence>
<protein>
    <submittedName>
        <fullName evidence="1">Uncharacterized protein</fullName>
    </submittedName>
</protein>
<organism evidence="1 2">
    <name type="scientific">Lucilia cuprina</name>
    <name type="common">Green bottle fly</name>
    <name type="synonym">Australian sheep blowfly</name>
    <dbReference type="NCBI Taxonomy" id="7375"/>
    <lineage>
        <taxon>Eukaryota</taxon>
        <taxon>Metazoa</taxon>
        <taxon>Ecdysozoa</taxon>
        <taxon>Arthropoda</taxon>
        <taxon>Hexapoda</taxon>
        <taxon>Insecta</taxon>
        <taxon>Pterygota</taxon>
        <taxon>Neoptera</taxon>
        <taxon>Endopterygota</taxon>
        <taxon>Diptera</taxon>
        <taxon>Brachycera</taxon>
        <taxon>Muscomorpha</taxon>
        <taxon>Oestroidea</taxon>
        <taxon>Calliphoridae</taxon>
        <taxon>Luciliinae</taxon>
        <taxon>Lucilia</taxon>
    </lineage>
</organism>
<proteinExistence type="predicted"/>
<dbReference type="OrthoDB" id="7882758at2759"/>
<gene>
    <name evidence="1" type="ORF">FF38_07425</name>
</gene>